<dbReference type="EMBL" id="LSBH01000010">
    <property type="protein sequence ID" value="OAQ71820.1"/>
    <property type="molecule type" value="Genomic_DNA"/>
</dbReference>
<protein>
    <submittedName>
        <fullName evidence="3">Uncharacterized protein</fullName>
    </submittedName>
</protein>
<evidence type="ECO:0000313" key="3">
    <source>
        <dbReference type="EMBL" id="OAQ92892.1"/>
    </source>
</evidence>
<dbReference type="AlphaFoldDB" id="A0A179HSQ1"/>
<name>A0A179HSQ1_PURLI</name>
<sequence>MLASGRGQVLGVSDPRSSGGRCTGRGLAGRPASVASLQARRMMLAEILQTGGQSEVDRKPQGPASERFLPLIVS</sequence>
<evidence type="ECO:0000313" key="2">
    <source>
        <dbReference type="EMBL" id="OAQ71820.1"/>
    </source>
</evidence>
<dbReference type="Proteomes" id="UP000078340">
    <property type="component" value="Unassembled WGS sequence"/>
</dbReference>
<feature type="region of interest" description="Disordered" evidence="1">
    <location>
        <begin position="50"/>
        <end position="74"/>
    </location>
</feature>
<evidence type="ECO:0000256" key="1">
    <source>
        <dbReference type="SAM" id="MobiDB-lite"/>
    </source>
</evidence>
<dbReference type="Proteomes" id="UP000078240">
    <property type="component" value="Unassembled WGS sequence"/>
</dbReference>
<feature type="region of interest" description="Disordered" evidence="1">
    <location>
        <begin position="1"/>
        <end position="30"/>
    </location>
</feature>
<accession>A0A179HSQ1</accession>
<reference evidence="3 4" key="1">
    <citation type="submission" date="2016-02" db="EMBL/GenBank/DDBJ databases">
        <title>Biosynthesis of antibiotic leucinostatins and their inhibition on Phytophthora in bio-control Purpureocillium lilacinum.</title>
        <authorList>
            <person name="Wang G."/>
            <person name="Liu Z."/>
            <person name="Lin R."/>
            <person name="Li E."/>
            <person name="Mao Z."/>
            <person name="Ling J."/>
            <person name="Yin W."/>
            <person name="Xie B."/>
        </authorList>
    </citation>
    <scope>NUCLEOTIDE SEQUENCE [LARGE SCALE GENOMIC DNA]</scope>
    <source>
        <strain evidence="2">PLBJ-1</strain>
        <strain evidence="3">PLFJ-1</strain>
    </source>
</reference>
<organism evidence="3 4">
    <name type="scientific">Purpureocillium lilacinum</name>
    <name type="common">Paecilomyces lilacinus</name>
    <dbReference type="NCBI Taxonomy" id="33203"/>
    <lineage>
        <taxon>Eukaryota</taxon>
        <taxon>Fungi</taxon>
        <taxon>Dikarya</taxon>
        <taxon>Ascomycota</taxon>
        <taxon>Pezizomycotina</taxon>
        <taxon>Sordariomycetes</taxon>
        <taxon>Hypocreomycetidae</taxon>
        <taxon>Hypocreales</taxon>
        <taxon>Ophiocordycipitaceae</taxon>
        <taxon>Purpureocillium</taxon>
    </lineage>
</organism>
<evidence type="ECO:0000313" key="4">
    <source>
        <dbReference type="Proteomes" id="UP000078340"/>
    </source>
</evidence>
<comment type="caution">
    <text evidence="3">The sequence shown here is derived from an EMBL/GenBank/DDBJ whole genome shotgun (WGS) entry which is preliminary data.</text>
</comment>
<proteinExistence type="predicted"/>
<gene>
    <name evidence="2" type="ORF">VFPBJ_10599</name>
    <name evidence="3" type="ORF">VFPFJ_02053</name>
</gene>
<dbReference type="EMBL" id="LSBI01000002">
    <property type="protein sequence ID" value="OAQ92892.1"/>
    <property type="molecule type" value="Genomic_DNA"/>
</dbReference>